<protein>
    <submittedName>
        <fullName evidence="3">OLC1v1029943C1</fullName>
    </submittedName>
</protein>
<feature type="chain" id="PRO_5043796533" evidence="2">
    <location>
        <begin position="22"/>
        <end position="250"/>
    </location>
</feature>
<evidence type="ECO:0000256" key="2">
    <source>
        <dbReference type="SAM" id="SignalP"/>
    </source>
</evidence>
<feature type="region of interest" description="Disordered" evidence="1">
    <location>
        <begin position="211"/>
        <end position="234"/>
    </location>
</feature>
<dbReference type="AlphaFoldDB" id="A0AAV1CEU9"/>
<dbReference type="Proteomes" id="UP001161247">
    <property type="component" value="Chromosome 2"/>
</dbReference>
<keyword evidence="4" id="KW-1185">Reference proteome</keyword>
<evidence type="ECO:0000313" key="3">
    <source>
        <dbReference type="EMBL" id="CAI9094241.1"/>
    </source>
</evidence>
<feature type="region of interest" description="Disordered" evidence="1">
    <location>
        <begin position="70"/>
        <end position="129"/>
    </location>
</feature>
<gene>
    <name evidence="3" type="ORF">OLC1_LOCUS5454</name>
</gene>
<feature type="region of interest" description="Disordered" evidence="1">
    <location>
        <begin position="150"/>
        <end position="197"/>
    </location>
</feature>
<feature type="compositionally biased region" description="Pro residues" evidence="1">
    <location>
        <begin position="162"/>
        <end position="171"/>
    </location>
</feature>
<feature type="signal peptide" evidence="2">
    <location>
        <begin position="1"/>
        <end position="21"/>
    </location>
</feature>
<organism evidence="3 4">
    <name type="scientific">Oldenlandia corymbosa var. corymbosa</name>
    <dbReference type="NCBI Taxonomy" id="529605"/>
    <lineage>
        <taxon>Eukaryota</taxon>
        <taxon>Viridiplantae</taxon>
        <taxon>Streptophyta</taxon>
        <taxon>Embryophyta</taxon>
        <taxon>Tracheophyta</taxon>
        <taxon>Spermatophyta</taxon>
        <taxon>Magnoliopsida</taxon>
        <taxon>eudicotyledons</taxon>
        <taxon>Gunneridae</taxon>
        <taxon>Pentapetalae</taxon>
        <taxon>asterids</taxon>
        <taxon>lamiids</taxon>
        <taxon>Gentianales</taxon>
        <taxon>Rubiaceae</taxon>
        <taxon>Rubioideae</taxon>
        <taxon>Spermacoceae</taxon>
        <taxon>Hedyotis-Oldenlandia complex</taxon>
        <taxon>Oldenlandia</taxon>
    </lineage>
</organism>
<proteinExistence type="predicted"/>
<accession>A0AAV1CEU9</accession>
<keyword evidence="2" id="KW-0732">Signal</keyword>
<feature type="compositionally biased region" description="Pro residues" evidence="1">
    <location>
        <begin position="84"/>
        <end position="127"/>
    </location>
</feature>
<sequence>MKPFSLLSILCLALVLNQSSAFQTRKLLQWWFPPWGWGNSVDCDNLPPWAYNMPPFALYHMYPSCAPNPQPGGNSPVHQSPPHTTAPPPPSDDQPPLPPCAGGGSPPPKAAPSPSPPDQSSSPPPSFPWWGVPPGSNCHMSNKGNSFSWSCNGHDSNSNSNSPPPHTPAANPPTHDDDDQSPPKTTPPWLFPWSGMPKNCHRSNNGNSYSWSCGDQASDSNSNSGSNPGPKCTYQKFPDGTYSHSCSYHY</sequence>
<evidence type="ECO:0000313" key="4">
    <source>
        <dbReference type="Proteomes" id="UP001161247"/>
    </source>
</evidence>
<name>A0AAV1CEU9_OLDCO</name>
<evidence type="ECO:0000256" key="1">
    <source>
        <dbReference type="SAM" id="MobiDB-lite"/>
    </source>
</evidence>
<dbReference type="EMBL" id="OX459119">
    <property type="protein sequence ID" value="CAI9094241.1"/>
    <property type="molecule type" value="Genomic_DNA"/>
</dbReference>
<feature type="compositionally biased region" description="Low complexity" evidence="1">
    <location>
        <begin position="220"/>
        <end position="230"/>
    </location>
</feature>
<reference evidence="3" key="1">
    <citation type="submission" date="2023-03" db="EMBL/GenBank/DDBJ databases">
        <authorList>
            <person name="Julca I."/>
        </authorList>
    </citation>
    <scope>NUCLEOTIDE SEQUENCE</scope>
</reference>